<dbReference type="GO" id="GO:0016491">
    <property type="term" value="F:oxidoreductase activity"/>
    <property type="evidence" value="ECO:0007669"/>
    <property type="project" value="UniProtKB-KW"/>
</dbReference>
<dbReference type="GO" id="GO:0051539">
    <property type="term" value="F:4 iron, 4 sulfur cluster binding"/>
    <property type="evidence" value="ECO:0007669"/>
    <property type="project" value="UniProtKB-KW"/>
</dbReference>
<dbReference type="InterPro" id="IPR034457">
    <property type="entry name" value="Organic_radical-activating"/>
</dbReference>
<dbReference type="Proteomes" id="UP000236311">
    <property type="component" value="Unassembled WGS sequence"/>
</dbReference>
<dbReference type="InterPro" id="IPR040074">
    <property type="entry name" value="BssD/PflA/YjjW"/>
</dbReference>
<evidence type="ECO:0000256" key="3">
    <source>
        <dbReference type="ARBA" id="ARBA00022485"/>
    </source>
</evidence>
<evidence type="ECO:0000256" key="5">
    <source>
        <dbReference type="ARBA" id="ARBA00022723"/>
    </source>
</evidence>
<organism evidence="10 11">
    <name type="scientific">Acetatifactor muris</name>
    <dbReference type="NCBI Taxonomy" id="879566"/>
    <lineage>
        <taxon>Bacteria</taxon>
        <taxon>Bacillati</taxon>
        <taxon>Bacillota</taxon>
        <taxon>Clostridia</taxon>
        <taxon>Lachnospirales</taxon>
        <taxon>Lachnospiraceae</taxon>
        <taxon>Acetatifactor</taxon>
    </lineage>
</organism>
<dbReference type="PANTHER" id="PTHR30352">
    <property type="entry name" value="PYRUVATE FORMATE-LYASE-ACTIVATING ENZYME"/>
    <property type="match status" value="1"/>
</dbReference>
<proteinExistence type="inferred from homology"/>
<dbReference type="RefSeq" id="WP_103241931.1">
    <property type="nucleotide sequence ID" value="NZ_JANJZD010000037.1"/>
</dbReference>
<dbReference type="PIRSF" id="PIRSF000371">
    <property type="entry name" value="PFL_act_enz"/>
    <property type="match status" value="1"/>
</dbReference>
<feature type="domain" description="Radical SAM core" evidence="9">
    <location>
        <begin position="14"/>
        <end position="272"/>
    </location>
</feature>
<dbReference type="InterPro" id="IPR001989">
    <property type="entry name" value="Radical_activat_CS"/>
</dbReference>
<dbReference type="Gene3D" id="3.20.20.70">
    <property type="entry name" value="Aldolase class I"/>
    <property type="match status" value="1"/>
</dbReference>
<dbReference type="PROSITE" id="PS01087">
    <property type="entry name" value="RADICAL_ACTIVATING"/>
    <property type="match status" value="1"/>
</dbReference>
<dbReference type="PROSITE" id="PS51918">
    <property type="entry name" value="RADICAL_SAM"/>
    <property type="match status" value="1"/>
</dbReference>
<dbReference type="SFLD" id="SFLDS00029">
    <property type="entry name" value="Radical_SAM"/>
    <property type="match status" value="1"/>
</dbReference>
<dbReference type="InterPro" id="IPR007197">
    <property type="entry name" value="rSAM"/>
</dbReference>
<keyword evidence="5" id="KW-0479">Metal-binding</keyword>
<dbReference type="SFLD" id="SFLDG01066">
    <property type="entry name" value="organic_radical-activating_enz"/>
    <property type="match status" value="1"/>
</dbReference>
<dbReference type="NCBIfam" id="TIGR02494">
    <property type="entry name" value="PFLE_PFLC"/>
    <property type="match status" value="1"/>
</dbReference>
<evidence type="ECO:0000259" key="9">
    <source>
        <dbReference type="PROSITE" id="PS51918"/>
    </source>
</evidence>
<comment type="similarity">
    <text evidence="2">Belongs to the organic radical-activating enzymes family.</text>
</comment>
<evidence type="ECO:0000256" key="6">
    <source>
        <dbReference type="ARBA" id="ARBA00023002"/>
    </source>
</evidence>
<protein>
    <submittedName>
        <fullName evidence="10">4-hydroxyphenylacetate decarboxylase activating enzyme</fullName>
        <ecNumber evidence="10">1.97.1.-</ecNumber>
    </submittedName>
</protein>
<dbReference type="PANTHER" id="PTHR30352:SF4">
    <property type="entry name" value="PYRUVATE FORMATE-LYASE 2-ACTIVATING ENZYME"/>
    <property type="match status" value="1"/>
</dbReference>
<dbReference type="SFLD" id="SFLDG01118">
    <property type="entry name" value="activating_enzymes__group_2"/>
    <property type="match status" value="1"/>
</dbReference>
<evidence type="ECO:0000313" key="10">
    <source>
        <dbReference type="EMBL" id="SOY31957.1"/>
    </source>
</evidence>
<dbReference type="InterPro" id="IPR012839">
    <property type="entry name" value="Organic_radical_activase"/>
</dbReference>
<dbReference type="OrthoDB" id="9782387at2"/>
<reference evidence="10 11" key="1">
    <citation type="submission" date="2018-01" db="EMBL/GenBank/DDBJ databases">
        <authorList>
            <person name="Gaut B.S."/>
            <person name="Morton B.R."/>
            <person name="Clegg M.T."/>
            <person name="Duvall M.R."/>
        </authorList>
    </citation>
    <scope>NUCLEOTIDE SEQUENCE [LARGE SCALE GENOMIC DNA]</scope>
    <source>
        <strain evidence="10">GP69</strain>
    </source>
</reference>
<dbReference type="Pfam" id="PF04055">
    <property type="entry name" value="Radical_SAM"/>
    <property type="match status" value="1"/>
</dbReference>
<comment type="cofactor">
    <cofactor evidence="1">
        <name>[4Fe-4S] cluster</name>
        <dbReference type="ChEBI" id="CHEBI:49883"/>
    </cofactor>
</comment>
<dbReference type="EMBL" id="OFSM01000035">
    <property type="protein sequence ID" value="SOY31957.1"/>
    <property type="molecule type" value="Genomic_DNA"/>
</dbReference>
<evidence type="ECO:0000256" key="8">
    <source>
        <dbReference type="ARBA" id="ARBA00023014"/>
    </source>
</evidence>
<name>A0A2K4ZNA5_9FIRM</name>
<sequence length="272" mass="30765">MEGTIFDIKEFSIHDGPGMRVTVFMKGCPLRCIWCHNPEGLKPRAQLLYRKNLCTHCGNCLLPCGHSECRPWKRCIHACANGCLAVSGQRVTEKETAEMVIQYNDFFNLSQGGVTISGGEPLLQADFVCALAKRLGGMHKAIQTSGYAEEETYQKVTDHFDLIMQDIKLADPEMHRKYAGVDNELILRNIAYLKRSGKQFVFRVPLIPGITDTDENLIQISKIAGDNPVELLKYNPLAGAKYDMLGMRFSLGEVRNREERFERFFRNAVLVE</sequence>
<evidence type="ECO:0000256" key="2">
    <source>
        <dbReference type="ARBA" id="ARBA00009777"/>
    </source>
</evidence>
<keyword evidence="4" id="KW-0949">S-adenosyl-L-methionine</keyword>
<dbReference type="CDD" id="cd01335">
    <property type="entry name" value="Radical_SAM"/>
    <property type="match status" value="1"/>
</dbReference>
<keyword evidence="6 10" id="KW-0560">Oxidoreductase</keyword>
<keyword evidence="8" id="KW-0411">Iron-sulfur</keyword>
<evidence type="ECO:0000313" key="11">
    <source>
        <dbReference type="Proteomes" id="UP000236311"/>
    </source>
</evidence>
<evidence type="ECO:0000256" key="4">
    <source>
        <dbReference type="ARBA" id="ARBA00022691"/>
    </source>
</evidence>
<dbReference type="InterPro" id="IPR058240">
    <property type="entry name" value="rSAM_sf"/>
</dbReference>
<dbReference type="InterPro" id="IPR013785">
    <property type="entry name" value="Aldolase_TIM"/>
</dbReference>
<dbReference type="EC" id="1.97.1.-" evidence="10"/>
<accession>A0A2K4ZNA5</accession>
<dbReference type="GO" id="GO:0046872">
    <property type="term" value="F:metal ion binding"/>
    <property type="evidence" value="ECO:0007669"/>
    <property type="project" value="UniProtKB-KW"/>
</dbReference>
<dbReference type="SUPFAM" id="SSF102114">
    <property type="entry name" value="Radical SAM enzymes"/>
    <property type="match status" value="1"/>
</dbReference>
<keyword evidence="3" id="KW-0004">4Fe-4S</keyword>
<keyword evidence="11" id="KW-1185">Reference proteome</keyword>
<gene>
    <name evidence="10" type="primary">csdA</name>
    <name evidence="10" type="ORF">AMURIS_04709</name>
</gene>
<dbReference type="AlphaFoldDB" id="A0A2K4ZNA5"/>
<evidence type="ECO:0000256" key="1">
    <source>
        <dbReference type="ARBA" id="ARBA00001966"/>
    </source>
</evidence>
<evidence type="ECO:0000256" key="7">
    <source>
        <dbReference type="ARBA" id="ARBA00023004"/>
    </source>
</evidence>
<keyword evidence="7" id="KW-0408">Iron</keyword>